<accession>W1YR29</accession>
<name>W1YR29_9ZZZZ</name>
<evidence type="ECO:0000256" key="3">
    <source>
        <dbReference type="ARBA" id="ARBA00022723"/>
    </source>
</evidence>
<comment type="caution">
    <text evidence="7">The sequence shown here is derived from an EMBL/GenBank/DDBJ whole genome shotgun (WGS) entry which is preliminary data.</text>
</comment>
<dbReference type="PANTHER" id="PTHR43409:SF16">
    <property type="entry name" value="SLR0320 PROTEIN"/>
    <property type="match status" value="1"/>
</dbReference>
<evidence type="ECO:0000313" key="7">
    <source>
        <dbReference type="EMBL" id="ETJ44927.1"/>
    </source>
</evidence>
<organism evidence="7">
    <name type="scientific">human gut metagenome</name>
    <dbReference type="NCBI Taxonomy" id="408170"/>
    <lineage>
        <taxon>unclassified sequences</taxon>
        <taxon>metagenomes</taxon>
        <taxon>organismal metagenomes</taxon>
    </lineage>
</organism>
<keyword evidence="4" id="KW-0408">Iron</keyword>
<evidence type="ECO:0000256" key="5">
    <source>
        <dbReference type="ARBA" id="ARBA00023014"/>
    </source>
</evidence>
<dbReference type="SUPFAM" id="SSF52242">
    <property type="entry name" value="Cobalamin (vitamin B12)-binding domain"/>
    <property type="match status" value="1"/>
</dbReference>
<dbReference type="GO" id="GO:0031419">
    <property type="term" value="F:cobalamin binding"/>
    <property type="evidence" value="ECO:0007669"/>
    <property type="project" value="InterPro"/>
</dbReference>
<dbReference type="CDD" id="cd02068">
    <property type="entry name" value="radical_SAM_B12_BD"/>
    <property type="match status" value="1"/>
</dbReference>
<dbReference type="PROSITE" id="PS51332">
    <property type="entry name" value="B12_BINDING"/>
    <property type="match status" value="1"/>
</dbReference>
<dbReference type="InterPro" id="IPR051198">
    <property type="entry name" value="BchE-like"/>
</dbReference>
<dbReference type="AlphaFoldDB" id="W1YR29"/>
<dbReference type="EMBL" id="AZMM01001071">
    <property type="protein sequence ID" value="ETJ44927.1"/>
    <property type="molecule type" value="Genomic_DNA"/>
</dbReference>
<dbReference type="PANTHER" id="PTHR43409">
    <property type="entry name" value="ANAEROBIC MAGNESIUM-PROTOPORPHYRIN IX MONOMETHYL ESTER CYCLASE-RELATED"/>
    <property type="match status" value="1"/>
</dbReference>
<sequence>VLHILSDITERNIDVLGFACYIWNIEMTLHVVDMVKAVRPDIKIILGGPEVSFTADEILNRCHAVDYVVQGEGEEAFYQLISALQNGKDGLGEEIPGVRGRHITGELMGST</sequence>
<gene>
    <name evidence="7" type="ORF">Q604_UNBC01071G0001</name>
</gene>
<evidence type="ECO:0000256" key="1">
    <source>
        <dbReference type="ARBA" id="ARBA00001966"/>
    </source>
</evidence>
<dbReference type="Gene3D" id="3.40.50.280">
    <property type="entry name" value="Cobalamin-binding domain"/>
    <property type="match status" value="1"/>
</dbReference>
<keyword evidence="2" id="KW-0949">S-adenosyl-L-methionine</keyword>
<proteinExistence type="predicted"/>
<feature type="non-terminal residue" evidence="7">
    <location>
        <position position="111"/>
    </location>
</feature>
<keyword evidence="3" id="KW-0479">Metal-binding</keyword>
<feature type="domain" description="B12-binding" evidence="6">
    <location>
        <begin position="1"/>
        <end position="91"/>
    </location>
</feature>
<dbReference type="Pfam" id="PF02310">
    <property type="entry name" value="B12-binding"/>
    <property type="match status" value="1"/>
</dbReference>
<dbReference type="InterPro" id="IPR006158">
    <property type="entry name" value="Cobalamin-bd"/>
</dbReference>
<dbReference type="GO" id="GO:0005829">
    <property type="term" value="C:cytosol"/>
    <property type="evidence" value="ECO:0007669"/>
    <property type="project" value="TreeGrafter"/>
</dbReference>
<keyword evidence="5" id="KW-0411">Iron-sulfur</keyword>
<protein>
    <submittedName>
        <fullName evidence="7">Cobalamin B12-binding protein</fullName>
    </submittedName>
</protein>
<feature type="non-terminal residue" evidence="7">
    <location>
        <position position="1"/>
    </location>
</feature>
<evidence type="ECO:0000256" key="4">
    <source>
        <dbReference type="ARBA" id="ARBA00023004"/>
    </source>
</evidence>
<evidence type="ECO:0000259" key="6">
    <source>
        <dbReference type="PROSITE" id="PS51332"/>
    </source>
</evidence>
<evidence type="ECO:0000256" key="2">
    <source>
        <dbReference type="ARBA" id="ARBA00022691"/>
    </source>
</evidence>
<dbReference type="InterPro" id="IPR036724">
    <property type="entry name" value="Cobalamin-bd_sf"/>
</dbReference>
<dbReference type="GO" id="GO:0051536">
    <property type="term" value="F:iron-sulfur cluster binding"/>
    <property type="evidence" value="ECO:0007669"/>
    <property type="project" value="UniProtKB-KW"/>
</dbReference>
<dbReference type="GO" id="GO:0046872">
    <property type="term" value="F:metal ion binding"/>
    <property type="evidence" value="ECO:0007669"/>
    <property type="project" value="UniProtKB-KW"/>
</dbReference>
<reference evidence="7" key="1">
    <citation type="submission" date="2013-12" db="EMBL/GenBank/DDBJ databases">
        <title>A Varibaculum cambriense genome reconstructed from a premature infant gut community with otherwise low bacterial novelty that shifts toward anaerobic metabolism during the third week of life.</title>
        <authorList>
            <person name="Brown C.T."/>
            <person name="Sharon I."/>
            <person name="Thomas B.C."/>
            <person name="Castelle C.J."/>
            <person name="Morowitz M.J."/>
            <person name="Banfield J.F."/>
        </authorList>
    </citation>
    <scope>NUCLEOTIDE SEQUENCE</scope>
</reference>
<comment type="cofactor">
    <cofactor evidence="1">
        <name>[4Fe-4S] cluster</name>
        <dbReference type="ChEBI" id="CHEBI:49883"/>
    </cofactor>
</comment>